<dbReference type="WBParaSite" id="Gr19_v10_g8081.t1">
    <property type="protein sequence ID" value="Gr19_v10_g8081.t1"/>
    <property type="gene ID" value="Gr19_v10_g8081"/>
</dbReference>
<keyword evidence="1" id="KW-1133">Transmembrane helix</keyword>
<organism evidence="3 4">
    <name type="scientific">Globodera rostochiensis</name>
    <name type="common">Golden nematode worm</name>
    <name type="synonym">Heterodera rostochiensis</name>
    <dbReference type="NCBI Taxonomy" id="31243"/>
    <lineage>
        <taxon>Eukaryota</taxon>
        <taxon>Metazoa</taxon>
        <taxon>Ecdysozoa</taxon>
        <taxon>Nematoda</taxon>
        <taxon>Chromadorea</taxon>
        <taxon>Rhabditida</taxon>
        <taxon>Tylenchina</taxon>
        <taxon>Tylenchomorpha</taxon>
        <taxon>Tylenchoidea</taxon>
        <taxon>Heteroderidae</taxon>
        <taxon>Heteroderinae</taxon>
        <taxon>Globodera</taxon>
    </lineage>
</organism>
<keyword evidence="1" id="KW-0472">Membrane</keyword>
<reference evidence="4" key="1">
    <citation type="submission" date="2022-11" db="UniProtKB">
        <authorList>
            <consortium name="WormBaseParasite"/>
        </authorList>
    </citation>
    <scope>IDENTIFICATION</scope>
</reference>
<proteinExistence type="predicted"/>
<dbReference type="Proteomes" id="UP000887572">
    <property type="component" value="Unplaced"/>
</dbReference>
<keyword evidence="3" id="KW-1185">Reference proteome</keyword>
<keyword evidence="1" id="KW-0812">Transmembrane</keyword>
<evidence type="ECO:0000256" key="2">
    <source>
        <dbReference type="SAM" id="SignalP"/>
    </source>
</evidence>
<dbReference type="AlphaFoldDB" id="A0A914I7T1"/>
<protein>
    <submittedName>
        <fullName evidence="4">Uncharacterized protein</fullName>
    </submittedName>
</protein>
<feature type="signal peptide" evidence="2">
    <location>
        <begin position="1"/>
        <end position="22"/>
    </location>
</feature>
<evidence type="ECO:0000256" key="1">
    <source>
        <dbReference type="SAM" id="Phobius"/>
    </source>
</evidence>
<evidence type="ECO:0000313" key="4">
    <source>
        <dbReference type="WBParaSite" id="Gr19_v10_g8081.t1"/>
    </source>
</evidence>
<name>A0A914I7T1_GLORO</name>
<feature type="transmembrane region" description="Helical" evidence="1">
    <location>
        <begin position="203"/>
        <end position="229"/>
    </location>
</feature>
<sequence>MKIGFAVVVVVLLLLLPYQCNSLHCKQGIEDAEKQDATYCSRGKKDPEWTKCGAAVCERDGTYKIVWDCFAEKMTVEECAIAAPGHIEYLEAQMNIPKQDSVWSSCKCNFGNEGEKIDLDALLGLTLRSALTIVASIEKGGVVMSLCNFTFTFLLLLGGMLVCWMMRSRFEMFWAFCLLICVCVAEAGNFQNPSVEPTIGASVLPLLGGLGILAVIAIVAIGGWAVILWRKKHTGSYSLSANAAAGGGSNTVSDQ</sequence>
<feature type="transmembrane region" description="Helical" evidence="1">
    <location>
        <begin position="142"/>
        <end position="165"/>
    </location>
</feature>
<keyword evidence="2" id="KW-0732">Signal</keyword>
<feature type="chain" id="PRO_5037271724" evidence="2">
    <location>
        <begin position="23"/>
        <end position="255"/>
    </location>
</feature>
<evidence type="ECO:0000313" key="3">
    <source>
        <dbReference type="Proteomes" id="UP000887572"/>
    </source>
</evidence>
<feature type="transmembrane region" description="Helical" evidence="1">
    <location>
        <begin position="172"/>
        <end position="191"/>
    </location>
</feature>
<accession>A0A914I7T1</accession>